<gene>
    <name evidence="1" type="ORF">AULFYP135_01294</name>
</gene>
<dbReference type="AlphaFoldDB" id="A0A6N2T7G0"/>
<accession>A0A6N2T7G0</accession>
<sequence length="190" mass="21699">MLGDVAATVVLKAYGWSNYQTLKSDTYFAHYNPVSSCYQLYIEADGPNPTLDYEINTGEIRDSNIAFSPGSALQKAIDACNVVLPEEVKISVTQYSTVWDFKTTRARIRLFLYNKETVEPPESIKDKMIQCGLIVYPQLREYCDIRELQISYTMEKSNQNRILWYQLTIPLKQGEDPSAESMRAAQLTKV</sequence>
<proteinExistence type="predicted"/>
<evidence type="ECO:0000313" key="1">
    <source>
        <dbReference type="EMBL" id="VYT01417.1"/>
    </source>
</evidence>
<name>A0A6N2T7G0_9FIRM</name>
<organism evidence="1">
    <name type="scientific">uncultured Anaerotruncus sp</name>
    <dbReference type="NCBI Taxonomy" id="905011"/>
    <lineage>
        <taxon>Bacteria</taxon>
        <taxon>Bacillati</taxon>
        <taxon>Bacillota</taxon>
        <taxon>Clostridia</taxon>
        <taxon>Eubacteriales</taxon>
        <taxon>Oscillospiraceae</taxon>
        <taxon>Anaerotruncus</taxon>
        <taxon>environmental samples</taxon>
    </lineage>
</organism>
<reference evidence="1" key="1">
    <citation type="submission" date="2019-11" db="EMBL/GenBank/DDBJ databases">
        <authorList>
            <person name="Feng L."/>
        </authorList>
    </citation>
    <scope>NUCLEOTIDE SEQUENCE</scope>
    <source>
        <strain evidence="1">AundefinedLFYP135</strain>
    </source>
</reference>
<protein>
    <submittedName>
        <fullName evidence="1">Uncharacterized protein</fullName>
    </submittedName>
</protein>
<dbReference type="EMBL" id="CACRSL010000003">
    <property type="protein sequence ID" value="VYT01417.1"/>
    <property type="molecule type" value="Genomic_DNA"/>
</dbReference>